<dbReference type="PANTHER" id="PTHR47966">
    <property type="entry name" value="BETA-SITE APP-CLEAVING ENZYME, ISOFORM A-RELATED"/>
    <property type="match status" value="1"/>
</dbReference>
<dbReference type="Pfam" id="PF00026">
    <property type="entry name" value="Asp"/>
    <property type="match status" value="1"/>
</dbReference>
<keyword evidence="7 11" id="KW-0378">Hydrolase</keyword>
<evidence type="ECO:0000256" key="3">
    <source>
        <dbReference type="ARBA" id="ARBA00022525"/>
    </source>
</evidence>
<feature type="signal peptide" evidence="12">
    <location>
        <begin position="1"/>
        <end position="20"/>
    </location>
</feature>
<feature type="active site" evidence="10">
    <location>
        <position position="133"/>
    </location>
</feature>
<keyword evidence="15" id="KW-1185">Reference proteome</keyword>
<evidence type="ECO:0000256" key="7">
    <source>
        <dbReference type="ARBA" id="ARBA00022801"/>
    </source>
</evidence>
<dbReference type="PROSITE" id="PS51767">
    <property type="entry name" value="PEPTIDASE_A1"/>
    <property type="match status" value="1"/>
</dbReference>
<keyword evidence="8" id="KW-0865">Zymogen</keyword>
<dbReference type="AlphaFoldDB" id="A0AAN6TVK0"/>
<dbReference type="SUPFAM" id="SSF50630">
    <property type="entry name" value="Acid proteases"/>
    <property type="match status" value="1"/>
</dbReference>
<dbReference type="GO" id="GO:0004190">
    <property type="term" value="F:aspartic-type endopeptidase activity"/>
    <property type="evidence" value="ECO:0007669"/>
    <property type="project" value="UniProtKB-KW"/>
</dbReference>
<evidence type="ECO:0000256" key="8">
    <source>
        <dbReference type="ARBA" id="ARBA00023145"/>
    </source>
</evidence>
<evidence type="ECO:0000256" key="2">
    <source>
        <dbReference type="ARBA" id="ARBA00007447"/>
    </source>
</evidence>
<dbReference type="CDD" id="cd06097">
    <property type="entry name" value="Aspergillopepsin_like"/>
    <property type="match status" value="1"/>
</dbReference>
<gene>
    <name evidence="14" type="ORF">N657DRAFT_622878</name>
</gene>
<dbReference type="InterPro" id="IPR001461">
    <property type="entry name" value="Aspartic_peptidase_A1"/>
</dbReference>
<evidence type="ECO:0000256" key="5">
    <source>
        <dbReference type="ARBA" id="ARBA00022729"/>
    </source>
</evidence>
<organism evidence="14 15">
    <name type="scientific">Parathielavia appendiculata</name>
    <dbReference type="NCBI Taxonomy" id="2587402"/>
    <lineage>
        <taxon>Eukaryota</taxon>
        <taxon>Fungi</taxon>
        <taxon>Dikarya</taxon>
        <taxon>Ascomycota</taxon>
        <taxon>Pezizomycotina</taxon>
        <taxon>Sordariomycetes</taxon>
        <taxon>Sordariomycetidae</taxon>
        <taxon>Sordariales</taxon>
        <taxon>Chaetomiaceae</taxon>
        <taxon>Parathielavia</taxon>
    </lineage>
</organism>
<dbReference type="GO" id="GO:0005576">
    <property type="term" value="C:extracellular region"/>
    <property type="evidence" value="ECO:0007669"/>
    <property type="project" value="UniProtKB-SubCell"/>
</dbReference>
<keyword evidence="4 11" id="KW-0645">Protease</keyword>
<keyword evidence="3" id="KW-0964">Secreted</keyword>
<evidence type="ECO:0000256" key="11">
    <source>
        <dbReference type="RuleBase" id="RU000454"/>
    </source>
</evidence>
<comment type="similarity">
    <text evidence="2 11">Belongs to the peptidase A1 family.</text>
</comment>
<name>A0AAN6TVK0_9PEZI</name>
<accession>A0AAN6TVK0</accession>
<feature type="domain" description="Peptidase A1" evidence="13">
    <location>
        <begin position="117"/>
        <end position="423"/>
    </location>
</feature>
<evidence type="ECO:0000259" key="13">
    <source>
        <dbReference type="PROSITE" id="PS51767"/>
    </source>
</evidence>
<keyword evidence="9" id="KW-0325">Glycoprotein</keyword>
<evidence type="ECO:0000256" key="12">
    <source>
        <dbReference type="SAM" id="SignalP"/>
    </source>
</evidence>
<dbReference type="InterPro" id="IPR001969">
    <property type="entry name" value="Aspartic_peptidase_AS"/>
</dbReference>
<feature type="active site" evidence="10">
    <location>
        <position position="317"/>
    </location>
</feature>
<dbReference type="PANTHER" id="PTHR47966:SF23">
    <property type="entry name" value="ASPARTIC ENDOPEPTIDASE, PUTATIVE (AFU_ORTHOLOGUE AFUA_2G15950)-RELATED"/>
    <property type="match status" value="1"/>
</dbReference>
<evidence type="ECO:0000256" key="9">
    <source>
        <dbReference type="ARBA" id="ARBA00023180"/>
    </source>
</evidence>
<dbReference type="RefSeq" id="XP_062645314.1">
    <property type="nucleotide sequence ID" value="XM_062790666.1"/>
</dbReference>
<dbReference type="FunFam" id="2.40.70.10:FF:000026">
    <property type="entry name" value="Endothiapepsin"/>
    <property type="match status" value="1"/>
</dbReference>
<keyword evidence="6 11" id="KW-0064">Aspartyl protease</keyword>
<comment type="caution">
    <text evidence="14">The sequence shown here is derived from an EMBL/GenBank/DDBJ whole genome shotgun (WGS) entry which is preliminary data.</text>
</comment>
<dbReference type="GO" id="GO:0006508">
    <property type="term" value="P:proteolysis"/>
    <property type="evidence" value="ECO:0007669"/>
    <property type="project" value="UniProtKB-KW"/>
</dbReference>
<dbReference type="PROSITE" id="PS00141">
    <property type="entry name" value="ASP_PROTEASE"/>
    <property type="match status" value="1"/>
</dbReference>
<evidence type="ECO:0000313" key="15">
    <source>
        <dbReference type="Proteomes" id="UP001302602"/>
    </source>
</evidence>
<sequence>MSLLFLSLLLFVLWAQPTPAAPSTIQKHSFKVDRVRNPDFKRRNVPRELSRAYQKYRMPIPQDLLLSLDDGLQVDSQTDREALNALDLAHLDSPLPQGAKNTIGKVWATPVNEGIEYISPVSIGDQTLNMALDSGSADLWVFSTELPALSTVAHQAYNPSLSPTFKRINGHNFSITYGDGTSASGYVGTDTVDVGGVAVTDQAVQLATYVSSAFLRDSYLGGVLGLGFSQLSSVKPVKPESFFENVMPSLAQPLFTVDLRKDAVGSFEFGFVDNSKYSGMLAWIRANTTKGFWQVSTAGFTVGNNRTRLRPAQAIIDTGTTLMLVSVKMADGYYRHVPGARRSRAAGGVTFPCNTTLPDFVVDVGGAYAARIRGSDINVGWFQDGMCFGGIQPTAWPFQVWGDVFFRSQFVVFHGGNRSLGMASHD</sequence>
<evidence type="ECO:0000256" key="6">
    <source>
        <dbReference type="ARBA" id="ARBA00022750"/>
    </source>
</evidence>
<reference evidence="14" key="1">
    <citation type="journal article" date="2023" name="Mol. Phylogenet. Evol.">
        <title>Genome-scale phylogeny and comparative genomics of the fungal order Sordariales.</title>
        <authorList>
            <person name="Hensen N."/>
            <person name="Bonometti L."/>
            <person name="Westerberg I."/>
            <person name="Brannstrom I.O."/>
            <person name="Guillou S."/>
            <person name="Cros-Aarteil S."/>
            <person name="Calhoun S."/>
            <person name="Haridas S."/>
            <person name="Kuo A."/>
            <person name="Mondo S."/>
            <person name="Pangilinan J."/>
            <person name="Riley R."/>
            <person name="LaButti K."/>
            <person name="Andreopoulos B."/>
            <person name="Lipzen A."/>
            <person name="Chen C."/>
            <person name="Yan M."/>
            <person name="Daum C."/>
            <person name="Ng V."/>
            <person name="Clum A."/>
            <person name="Steindorff A."/>
            <person name="Ohm R.A."/>
            <person name="Martin F."/>
            <person name="Silar P."/>
            <person name="Natvig D.O."/>
            <person name="Lalanne C."/>
            <person name="Gautier V."/>
            <person name="Ament-Velasquez S.L."/>
            <person name="Kruys A."/>
            <person name="Hutchinson M.I."/>
            <person name="Powell A.J."/>
            <person name="Barry K."/>
            <person name="Miller A.N."/>
            <person name="Grigoriev I.V."/>
            <person name="Debuchy R."/>
            <person name="Gladieux P."/>
            <person name="Hiltunen Thoren M."/>
            <person name="Johannesson H."/>
        </authorList>
    </citation>
    <scope>NUCLEOTIDE SEQUENCE</scope>
    <source>
        <strain evidence="14">CBS 731.68</strain>
    </source>
</reference>
<dbReference type="GeneID" id="87827436"/>
<dbReference type="PRINTS" id="PR00792">
    <property type="entry name" value="PEPSIN"/>
</dbReference>
<dbReference type="InterPro" id="IPR034163">
    <property type="entry name" value="Aspergillopepsin-like_cat_dom"/>
</dbReference>
<proteinExistence type="inferred from homology"/>
<evidence type="ECO:0000313" key="14">
    <source>
        <dbReference type="EMBL" id="KAK4121543.1"/>
    </source>
</evidence>
<evidence type="ECO:0000256" key="10">
    <source>
        <dbReference type="PIRSR" id="PIRSR601461-1"/>
    </source>
</evidence>
<reference evidence="14" key="2">
    <citation type="submission" date="2023-05" db="EMBL/GenBank/DDBJ databases">
        <authorList>
            <consortium name="Lawrence Berkeley National Laboratory"/>
            <person name="Steindorff A."/>
            <person name="Hensen N."/>
            <person name="Bonometti L."/>
            <person name="Westerberg I."/>
            <person name="Brannstrom I.O."/>
            <person name="Guillou S."/>
            <person name="Cros-Aarteil S."/>
            <person name="Calhoun S."/>
            <person name="Haridas S."/>
            <person name="Kuo A."/>
            <person name="Mondo S."/>
            <person name="Pangilinan J."/>
            <person name="Riley R."/>
            <person name="Labutti K."/>
            <person name="Andreopoulos B."/>
            <person name="Lipzen A."/>
            <person name="Chen C."/>
            <person name="Yanf M."/>
            <person name="Daum C."/>
            <person name="Ng V."/>
            <person name="Clum A."/>
            <person name="Ohm R."/>
            <person name="Martin F."/>
            <person name="Silar P."/>
            <person name="Natvig D."/>
            <person name="Lalanne C."/>
            <person name="Gautier V."/>
            <person name="Ament-Velasquez S.L."/>
            <person name="Kruys A."/>
            <person name="Hutchinson M.I."/>
            <person name="Powell A.J."/>
            <person name="Barry K."/>
            <person name="Miller A.N."/>
            <person name="Grigoriev I.V."/>
            <person name="Debuchy R."/>
            <person name="Gladieux P."/>
            <person name="Thoren M.H."/>
            <person name="Johannesson H."/>
        </authorList>
    </citation>
    <scope>NUCLEOTIDE SEQUENCE</scope>
    <source>
        <strain evidence="14">CBS 731.68</strain>
    </source>
</reference>
<comment type="subcellular location">
    <subcellularLocation>
        <location evidence="1">Secreted</location>
    </subcellularLocation>
</comment>
<dbReference type="Gene3D" id="2.40.70.10">
    <property type="entry name" value="Acid Proteases"/>
    <property type="match status" value="2"/>
</dbReference>
<dbReference type="EMBL" id="MU853233">
    <property type="protein sequence ID" value="KAK4121543.1"/>
    <property type="molecule type" value="Genomic_DNA"/>
</dbReference>
<dbReference type="InterPro" id="IPR033121">
    <property type="entry name" value="PEPTIDASE_A1"/>
</dbReference>
<keyword evidence="5 12" id="KW-0732">Signal</keyword>
<dbReference type="InterPro" id="IPR021109">
    <property type="entry name" value="Peptidase_aspartic_dom_sf"/>
</dbReference>
<dbReference type="Proteomes" id="UP001302602">
    <property type="component" value="Unassembled WGS sequence"/>
</dbReference>
<evidence type="ECO:0000256" key="1">
    <source>
        <dbReference type="ARBA" id="ARBA00004613"/>
    </source>
</evidence>
<protein>
    <submittedName>
        <fullName evidence="14">Acid protease</fullName>
    </submittedName>
</protein>
<feature type="chain" id="PRO_5042948579" evidence="12">
    <location>
        <begin position="21"/>
        <end position="426"/>
    </location>
</feature>
<evidence type="ECO:0000256" key="4">
    <source>
        <dbReference type="ARBA" id="ARBA00022670"/>
    </source>
</evidence>